<dbReference type="InterPro" id="IPR036890">
    <property type="entry name" value="HATPase_C_sf"/>
</dbReference>
<proteinExistence type="predicted"/>
<dbReference type="AlphaFoldDB" id="F9UDI9"/>
<keyword evidence="7 8" id="KW-0902">Two-component regulatory system</keyword>
<keyword evidence="3 8" id="KW-0808">Transferase</keyword>
<evidence type="ECO:0000256" key="9">
    <source>
        <dbReference type="SAM" id="Coils"/>
    </source>
</evidence>
<dbReference type="SMART" id="SM00387">
    <property type="entry name" value="HATPase_c"/>
    <property type="match status" value="1"/>
</dbReference>
<feature type="coiled-coil region" evidence="9">
    <location>
        <begin position="119"/>
        <end position="150"/>
    </location>
</feature>
<keyword evidence="8 10" id="KW-0472">Membrane</keyword>
<dbReference type="CDD" id="cd16917">
    <property type="entry name" value="HATPase_UhpB-NarQ-NarX-like"/>
    <property type="match status" value="1"/>
</dbReference>
<sequence>MSTSLIQKRPVAERAEEVEASRVREVLRAAGLAAPSIVVGATLAAALALLTLQGARPHLDWAAPLAMASLLAALLAAMHLWSRLRRQLLVPLVRLEHSLSRVCQGEPGASDALEDAGVLAQVARDIRSLNEELTDLYEEMDNRVARQTMRLAQKTASLKILYDVAAGIHQAESVDELLLRFLRVLKEMINGRAATVRLVMPDGSRRLVGAIGLDDDLVREQDIGPVDLCLCGSVLTPGEIVCGNDARYCSRIYGRRMFASSEMEVVTVPLEHRDELLGVYTVFVDRPGLRAREDILDLLSTVGHHLGVAIAKLRSDADARRLSIVEERNSLAHELHDSLAQTLASLRFQCRMLTDSLRGSAISLEARNDLSRIRNGLDEAHTELRELLASFRAPLDRRGLVPALEKLTHRFGQETGAHVLFQNDCRPFELSASEELQILRIVQETLANIRKHSKAHTVRVLLTRDPSGQHVLLIEDDGVGFTTPTAGSNPGEHIGLTIMEERARRIGAELRIESEAGEGTRVEVIFDGNRRTPRQGREAA</sequence>
<evidence type="ECO:0000313" key="12">
    <source>
        <dbReference type="EMBL" id="EGV17933.1"/>
    </source>
</evidence>
<dbReference type="Pfam" id="PF02518">
    <property type="entry name" value="HATPase_c"/>
    <property type="match status" value="1"/>
</dbReference>
<keyword evidence="10" id="KW-1133">Transmembrane helix</keyword>
<dbReference type="GO" id="GO:0005886">
    <property type="term" value="C:plasma membrane"/>
    <property type="evidence" value="ECO:0007669"/>
    <property type="project" value="UniProtKB-SubCell"/>
</dbReference>
<accession>F9UDI9</accession>
<dbReference type="Proteomes" id="UP000005459">
    <property type="component" value="Unassembled WGS sequence"/>
</dbReference>
<evidence type="ECO:0000256" key="2">
    <source>
        <dbReference type="ARBA" id="ARBA00022553"/>
    </source>
</evidence>
<name>F9UDI9_9GAMM</name>
<dbReference type="eggNOG" id="COG3850">
    <property type="taxonomic scope" value="Bacteria"/>
</dbReference>
<organism evidence="12 13">
    <name type="scientific">Thiocapsa marina 5811</name>
    <dbReference type="NCBI Taxonomy" id="768671"/>
    <lineage>
        <taxon>Bacteria</taxon>
        <taxon>Pseudomonadati</taxon>
        <taxon>Pseudomonadota</taxon>
        <taxon>Gammaproteobacteria</taxon>
        <taxon>Chromatiales</taxon>
        <taxon>Chromatiaceae</taxon>
        <taxon>Thiocapsa</taxon>
    </lineage>
</organism>
<comment type="catalytic activity">
    <reaction evidence="1 8">
        <text>ATP + protein L-histidine = ADP + protein N-phospho-L-histidine.</text>
        <dbReference type="EC" id="2.7.13.3"/>
    </reaction>
</comment>
<dbReference type="STRING" id="768671.ThimaDRAFT_2992"/>
<dbReference type="GO" id="GO:0000155">
    <property type="term" value="F:phosphorelay sensor kinase activity"/>
    <property type="evidence" value="ECO:0007669"/>
    <property type="project" value="UniProtKB-UniRule"/>
</dbReference>
<dbReference type="InterPro" id="IPR003594">
    <property type="entry name" value="HATPase_dom"/>
</dbReference>
<evidence type="ECO:0000256" key="3">
    <source>
        <dbReference type="ARBA" id="ARBA00022679"/>
    </source>
</evidence>
<dbReference type="InterPro" id="IPR003018">
    <property type="entry name" value="GAF"/>
</dbReference>
<dbReference type="InterPro" id="IPR016380">
    <property type="entry name" value="Sig_transdc_His_kin_NarX/NarQ"/>
</dbReference>
<dbReference type="Gene3D" id="3.30.450.40">
    <property type="match status" value="1"/>
</dbReference>
<protein>
    <recommendedName>
        <fullName evidence="8">Sensor protein</fullName>
        <ecNumber evidence="8">2.7.13.3</ecNumber>
    </recommendedName>
</protein>
<dbReference type="InterPro" id="IPR011712">
    <property type="entry name" value="Sig_transdc_His_kin_sub3_dim/P"/>
</dbReference>
<feature type="domain" description="Histidine kinase" evidence="11">
    <location>
        <begin position="330"/>
        <end position="530"/>
    </location>
</feature>
<dbReference type="SUPFAM" id="SSF55874">
    <property type="entry name" value="ATPase domain of HSP90 chaperone/DNA topoisomerase II/histidine kinase"/>
    <property type="match status" value="1"/>
</dbReference>
<dbReference type="InterPro" id="IPR029016">
    <property type="entry name" value="GAF-like_dom_sf"/>
</dbReference>
<dbReference type="PROSITE" id="PS50109">
    <property type="entry name" value="HIS_KIN"/>
    <property type="match status" value="1"/>
</dbReference>
<dbReference type="EMBL" id="AFWV01000009">
    <property type="protein sequence ID" value="EGV17933.1"/>
    <property type="molecule type" value="Genomic_DNA"/>
</dbReference>
<reference evidence="12 13" key="1">
    <citation type="submission" date="2011-06" db="EMBL/GenBank/DDBJ databases">
        <title>The draft genome of Thiocapsa marina 5811.</title>
        <authorList>
            <consortium name="US DOE Joint Genome Institute (JGI-PGF)"/>
            <person name="Lucas S."/>
            <person name="Han J."/>
            <person name="Cheng J.-F."/>
            <person name="Goodwin L."/>
            <person name="Pitluck S."/>
            <person name="Peters L."/>
            <person name="Land M.L."/>
            <person name="Hauser L."/>
            <person name="Vogl K."/>
            <person name="Liu Z."/>
            <person name="Imhoff J."/>
            <person name="Thiel V."/>
            <person name="Frigaard N.-U."/>
            <person name="Bryant D."/>
            <person name="Woyke T.J."/>
        </authorList>
    </citation>
    <scope>NUCLEOTIDE SEQUENCE [LARGE SCALE GENOMIC DNA]</scope>
    <source>
        <strain evidence="12 13">5811</strain>
    </source>
</reference>
<dbReference type="PIRSF" id="PIRSF003167">
    <property type="entry name" value="STHK_NarX/NarQ"/>
    <property type="match status" value="1"/>
</dbReference>
<dbReference type="PATRIC" id="fig|768671.3.peg.3166"/>
<dbReference type="GO" id="GO:0046983">
    <property type="term" value="F:protein dimerization activity"/>
    <property type="evidence" value="ECO:0007669"/>
    <property type="project" value="UniProtKB-UniRule"/>
</dbReference>
<dbReference type="PANTHER" id="PTHR24421">
    <property type="entry name" value="NITRATE/NITRITE SENSOR PROTEIN NARX-RELATED"/>
    <property type="match status" value="1"/>
</dbReference>
<evidence type="ECO:0000256" key="7">
    <source>
        <dbReference type="ARBA" id="ARBA00023012"/>
    </source>
</evidence>
<keyword evidence="6 8" id="KW-0067">ATP-binding</keyword>
<keyword evidence="5 8" id="KW-0418">Kinase</keyword>
<feature type="transmembrane region" description="Helical" evidence="10">
    <location>
        <begin position="32"/>
        <end position="55"/>
    </location>
</feature>
<keyword evidence="8" id="KW-1003">Cell membrane</keyword>
<evidence type="ECO:0000256" key="1">
    <source>
        <dbReference type="ARBA" id="ARBA00000085"/>
    </source>
</evidence>
<keyword evidence="13" id="KW-1185">Reference proteome</keyword>
<gene>
    <name evidence="12" type="ORF">ThimaDRAFT_2992</name>
</gene>
<keyword evidence="9" id="KW-0175">Coiled coil</keyword>
<keyword evidence="8" id="KW-0997">Cell inner membrane</keyword>
<dbReference type="SUPFAM" id="SSF55781">
    <property type="entry name" value="GAF domain-like"/>
    <property type="match status" value="1"/>
</dbReference>
<keyword evidence="4 8" id="KW-0547">Nucleotide-binding</keyword>
<dbReference type="RefSeq" id="WP_007193864.1">
    <property type="nucleotide sequence ID" value="NZ_AFWV01000009.1"/>
</dbReference>
<evidence type="ECO:0000256" key="4">
    <source>
        <dbReference type="ARBA" id="ARBA00022741"/>
    </source>
</evidence>
<dbReference type="Pfam" id="PF07730">
    <property type="entry name" value="HisKA_3"/>
    <property type="match status" value="1"/>
</dbReference>
<evidence type="ECO:0000256" key="6">
    <source>
        <dbReference type="ARBA" id="ARBA00022840"/>
    </source>
</evidence>
<dbReference type="Gene3D" id="1.20.5.1930">
    <property type="match status" value="1"/>
</dbReference>
<keyword evidence="10" id="KW-0812">Transmembrane</keyword>
<evidence type="ECO:0000313" key="13">
    <source>
        <dbReference type="Proteomes" id="UP000005459"/>
    </source>
</evidence>
<dbReference type="GO" id="GO:0005524">
    <property type="term" value="F:ATP binding"/>
    <property type="evidence" value="ECO:0007669"/>
    <property type="project" value="UniProtKB-UniRule"/>
</dbReference>
<dbReference type="InterPro" id="IPR005467">
    <property type="entry name" value="His_kinase_dom"/>
</dbReference>
<evidence type="ECO:0000256" key="8">
    <source>
        <dbReference type="PIRNR" id="PIRNR003167"/>
    </source>
</evidence>
<comment type="subcellular location">
    <subcellularLocation>
        <location evidence="8">Cell inner membrane</location>
    </subcellularLocation>
</comment>
<dbReference type="PANTHER" id="PTHR24421:SF10">
    <property type="entry name" value="NITRATE_NITRITE SENSOR PROTEIN NARQ"/>
    <property type="match status" value="1"/>
</dbReference>
<dbReference type="EC" id="2.7.13.3" evidence="8"/>
<feature type="transmembrane region" description="Helical" evidence="10">
    <location>
        <begin position="61"/>
        <end position="81"/>
    </location>
</feature>
<evidence type="ECO:0000256" key="10">
    <source>
        <dbReference type="SAM" id="Phobius"/>
    </source>
</evidence>
<dbReference type="Gene3D" id="3.30.565.10">
    <property type="entry name" value="Histidine kinase-like ATPase, C-terminal domain"/>
    <property type="match status" value="1"/>
</dbReference>
<dbReference type="Pfam" id="PF13185">
    <property type="entry name" value="GAF_2"/>
    <property type="match status" value="1"/>
</dbReference>
<evidence type="ECO:0000259" key="11">
    <source>
        <dbReference type="PROSITE" id="PS50109"/>
    </source>
</evidence>
<dbReference type="InterPro" id="IPR050482">
    <property type="entry name" value="Sensor_HK_TwoCompSys"/>
</dbReference>
<keyword evidence="2" id="KW-0597">Phosphoprotein</keyword>
<evidence type="ECO:0000256" key="5">
    <source>
        <dbReference type="ARBA" id="ARBA00022777"/>
    </source>
</evidence>